<proteinExistence type="predicted"/>
<dbReference type="GO" id="GO:0004059">
    <property type="term" value="F:aralkylamine N-acetyltransferase activity"/>
    <property type="evidence" value="ECO:0007669"/>
    <property type="project" value="TreeGrafter"/>
</dbReference>
<gene>
    <name evidence="4" type="ORF">NKR19_g521</name>
</gene>
<evidence type="ECO:0000256" key="1">
    <source>
        <dbReference type="ARBA" id="ARBA00022679"/>
    </source>
</evidence>
<comment type="caution">
    <text evidence="4">The sequence shown here is derived from an EMBL/GenBank/DDBJ whole genome shotgun (WGS) entry which is preliminary data.</text>
</comment>
<name>A0AA38S1J4_9PEZI</name>
<evidence type="ECO:0000313" key="5">
    <source>
        <dbReference type="Proteomes" id="UP001174691"/>
    </source>
</evidence>
<keyword evidence="5" id="KW-1185">Reference proteome</keyword>
<evidence type="ECO:0000259" key="3">
    <source>
        <dbReference type="PROSITE" id="PS51186"/>
    </source>
</evidence>
<dbReference type="AlphaFoldDB" id="A0AA38S1J4"/>
<protein>
    <submittedName>
        <fullName evidence="4">Acyl-CoA N-acyltransferase</fullName>
    </submittedName>
</protein>
<dbReference type="GO" id="GO:0005737">
    <property type="term" value="C:cytoplasm"/>
    <property type="evidence" value="ECO:0007669"/>
    <property type="project" value="TreeGrafter"/>
</dbReference>
<dbReference type="InterPro" id="IPR051635">
    <property type="entry name" value="SNAT-like"/>
</dbReference>
<evidence type="ECO:0000313" key="4">
    <source>
        <dbReference type="EMBL" id="KAJ9165329.1"/>
    </source>
</evidence>
<dbReference type="SUPFAM" id="SSF55729">
    <property type="entry name" value="Acyl-CoA N-acyltransferases (Nat)"/>
    <property type="match status" value="1"/>
</dbReference>
<dbReference type="PANTHER" id="PTHR10908">
    <property type="entry name" value="SEROTONIN N-ACETYLTRANSFERASE"/>
    <property type="match status" value="1"/>
</dbReference>
<keyword evidence="2" id="KW-0012">Acyltransferase</keyword>
<reference evidence="4" key="1">
    <citation type="submission" date="2022-07" db="EMBL/GenBank/DDBJ databases">
        <title>Fungi with potential for degradation of polypropylene.</title>
        <authorList>
            <person name="Gostincar C."/>
        </authorList>
    </citation>
    <scope>NUCLEOTIDE SEQUENCE</scope>
    <source>
        <strain evidence="4">EXF-13287</strain>
    </source>
</reference>
<evidence type="ECO:0000256" key="2">
    <source>
        <dbReference type="ARBA" id="ARBA00023315"/>
    </source>
</evidence>
<dbReference type="Gene3D" id="3.40.630.30">
    <property type="match status" value="1"/>
</dbReference>
<dbReference type="InterPro" id="IPR016181">
    <property type="entry name" value="Acyl_CoA_acyltransferase"/>
</dbReference>
<sequence length="275" mass="30118">MPSPPGPPKAPAITASPKNTDEAIDDVEELDGDFVKLQKTRSQKRRAAKNISETRINKVLPFAFSPNIRPLCVSDIESVVALENAAFHDPQHRATREKFEYRLTTCPELGLGLFCTVVPDQLKGWDIETLPAAKRVETDRADGAVSVLLAHIVSTRCCGHVVADADMDYPKDWRSLGGKCTQVGHQEQGRTIALHSLAVSPKVQGCGIGQIIVKSYLQQMNNSGLADRVSLICQDYLVSYYERFGFTNKGPSDAQYGGGGWHNMVFELPGPSHTI</sequence>
<dbReference type="PANTHER" id="PTHR10908:SF0">
    <property type="entry name" value="SEROTONIN N-ACETYLTRANSFERASE"/>
    <property type="match status" value="1"/>
</dbReference>
<dbReference type="InterPro" id="IPR000182">
    <property type="entry name" value="GNAT_dom"/>
</dbReference>
<dbReference type="EMBL" id="JANBVN010000004">
    <property type="protein sequence ID" value="KAJ9165329.1"/>
    <property type="molecule type" value="Genomic_DNA"/>
</dbReference>
<organism evidence="4 5">
    <name type="scientific">Coniochaeta hoffmannii</name>
    <dbReference type="NCBI Taxonomy" id="91930"/>
    <lineage>
        <taxon>Eukaryota</taxon>
        <taxon>Fungi</taxon>
        <taxon>Dikarya</taxon>
        <taxon>Ascomycota</taxon>
        <taxon>Pezizomycotina</taxon>
        <taxon>Sordariomycetes</taxon>
        <taxon>Sordariomycetidae</taxon>
        <taxon>Coniochaetales</taxon>
        <taxon>Coniochaetaceae</taxon>
        <taxon>Coniochaeta</taxon>
    </lineage>
</organism>
<accession>A0AA38S1J4</accession>
<dbReference type="Pfam" id="PF13673">
    <property type="entry name" value="Acetyltransf_10"/>
    <property type="match status" value="1"/>
</dbReference>
<dbReference type="PROSITE" id="PS51186">
    <property type="entry name" value="GNAT"/>
    <property type="match status" value="1"/>
</dbReference>
<dbReference type="Proteomes" id="UP001174691">
    <property type="component" value="Unassembled WGS sequence"/>
</dbReference>
<keyword evidence="1" id="KW-0808">Transferase</keyword>
<feature type="domain" description="N-acetyltransferase" evidence="3">
    <location>
        <begin position="66"/>
        <end position="269"/>
    </location>
</feature>